<feature type="region of interest" description="Disordered" evidence="1">
    <location>
        <begin position="68"/>
        <end position="208"/>
    </location>
</feature>
<feature type="compositionally biased region" description="Low complexity" evidence="1">
    <location>
        <begin position="41"/>
        <end position="55"/>
    </location>
</feature>
<proteinExistence type="predicted"/>
<feature type="region of interest" description="Disordered" evidence="1">
    <location>
        <begin position="696"/>
        <end position="720"/>
    </location>
</feature>
<name>A0A0L0S514_ALLM3</name>
<organism evidence="2 3">
    <name type="scientific">Allomyces macrogynus (strain ATCC 38327)</name>
    <name type="common">Allomyces javanicus var. macrogynus</name>
    <dbReference type="NCBI Taxonomy" id="578462"/>
    <lineage>
        <taxon>Eukaryota</taxon>
        <taxon>Fungi</taxon>
        <taxon>Fungi incertae sedis</taxon>
        <taxon>Blastocladiomycota</taxon>
        <taxon>Blastocladiomycetes</taxon>
        <taxon>Blastocladiales</taxon>
        <taxon>Blastocladiaceae</taxon>
        <taxon>Allomyces</taxon>
    </lineage>
</organism>
<dbReference type="InterPro" id="IPR016024">
    <property type="entry name" value="ARM-type_fold"/>
</dbReference>
<dbReference type="OrthoDB" id="247006at2759"/>
<dbReference type="Gene3D" id="1.25.10.10">
    <property type="entry name" value="Leucine-rich Repeat Variant"/>
    <property type="match status" value="1"/>
</dbReference>
<sequence length="745" mass="77592">MADLTRAARSRAGRTLTATTSTIPSLPPLGAPRTAARPERSSNNGTNSSSSILAKKASALSDSGIDILTLGSTATPTPPPRSPPSAPASAAAAQPSPPNHAPTRSLKRPTRPITPAVWLQQQNGSAARTAPVPPATDRRPGSRLSLKSTARLLTSLGPPAAPRNLAPLPATPPSSRTAAPASAASTASSTTTTSSTSTSSSSSSSSSNSFRRLICDLDLSLRSAASYPPTSATSLGEDRRRVLDDAAIVSANLRQALANPVHLSTAALAHVTTALPILGRGLALAHESPGHAPLLAQLARILAAIADDPRSTSALVAHADVLHRIAAVALAVRDGEPSTSDWMVRVRLLYVLGNVTEQVEPVAEGSGTTPIAVLKPFVSDTVALLVRSVSRYAECVRLGETAGGSAVSGRKDEAGADDGPLERIELTQDVLIKIVRLLANVLQARSLGPTLTSDPRLLGILDALDLTLLPRGYDASMSVEPDPTTEELQVNLLLLLNNITFYQHSSNVLLAVPDAATTGSPSPRLVPLLVYALASATHPEVQAEALAVLANVMRVSKLARAAVKENVSTALVALLDAADPMVLLPLCGTWLNLIASRSKGAGATMVASLTADPDVVERILDIASVAVEHGHDKLLATWCQLVLTMRAVQPDWTISWAQRDELQACLDEASHKGMAFDLLETVLNSMMITDEEEGADTLGEDDMDDDGSGDLQELPSPASLGSANCSAVERELARLGAFVVQRSCD</sequence>
<dbReference type="Proteomes" id="UP000054350">
    <property type="component" value="Unassembled WGS sequence"/>
</dbReference>
<gene>
    <name evidence="2" type="ORF">AMAG_03301</name>
</gene>
<keyword evidence="3" id="KW-1185">Reference proteome</keyword>
<dbReference type="PANTHER" id="PTHR21356">
    <property type="entry name" value="ARMADILLO REPEAT CONTAINING 2"/>
    <property type="match status" value="1"/>
</dbReference>
<feature type="compositionally biased region" description="Pro residues" evidence="1">
    <location>
        <begin position="76"/>
        <end position="86"/>
    </location>
</feature>
<evidence type="ECO:0000256" key="1">
    <source>
        <dbReference type="SAM" id="MobiDB-lite"/>
    </source>
</evidence>
<evidence type="ECO:0000313" key="3">
    <source>
        <dbReference type="Proteomes" id="UP000054350"/>
    </source>
</evidence>
<dbReference type="GO" id="GO:0044782">
    <property type="term" value="P:cilium organization"/>
    <property type="evidence" value="ECO:0007669"/>
    <property type="project" value="TreeGrafter"/>
</dbReference>
<dbReference type="InterPro" id="IPR011989">
    <property type="entry name" value="ARM-like"/>
</dbReference>
<dbReference type="InterPro" id="IPR038905">
    <property type="entry name" value="ARMC2"/>
</dbReference>
<dbReference type="AlphaFoldDB" id="A0A0L0S514"/>
<dbReference type="PANTHER" id="PTHR21356:SF1">
    <property type="entry name" value="ARMADILLO REPEAT-CONTAINING PROTEIN 2"/>
    <property type="match status" value="1"/>
</dbReference>
<evidence type="ECO:0000313" key="2">
    <source>
        <dbReference type="EMBL" id="KNE57612.1"/>
    </source>
</evidence>
<dbReference type="STRING" id="578462.A0A0L0S514"/>
<dbReference type="eggNOG" id="KOG1048">
    <property type="taxonomic scope" value="Eukaryota"/>
</dbReference>
<dbReference type="VEuPathDB" id="FungiDB:AMAG_03301"/>
<reference evidence="2 3" key="1">
    <citation type="submission" date="2009-11" db="EMBL/GenBank/DDBJ databases">
        <title>Annotation of Allomyces macrogynus ATCC 38327.</title>
        <authorList>
            <consortium name="The Broad Institute Genome Sequencing Platform"/>
            <person name="Russ C."/>
            <person name="Cuomo C."/>
            <person name="Burger G."/>
            <person name="Gray M.W."/>
            <person name="Holland P.W.H."/>
            <person name="King N."/>
            <person name="Lang F.B.F."/>
            <person name="Roger A.J."/>
            <person name="Ruiz-Trillo I."/>
            <person name="Young S.K."/>
            <person name="Zeng Q."/>
            <person name="Gargeya S."/>
            <person name="Fitzgerald M."/>
            <person name="Haas B."/>
            <person name="Abouelleil A."/>
            <person name="Alvarado L."/>
            <person name="Arachchi H.M."/>
            <person name="Berlin A."/>
            <person name="Chapman S.B."/>
            <person name="Gearin G."/>
            <person name="Goldberg J."/>
            <person name="Griggs A."/>
            <person name="Gujja S."/>
            <person name="Hansen M."/>
            <person name="Heiman D."/>
            <person name="Howarth C."/>
            <person name="Larimer J."/>
            <person name="Lui A."/>
            <person name="MacDonald P.J.P."/>
            <person name="McCowen C."/>
            <person name="Montmayeur A."/>
            <person name="Murphy C."/>
            <person name="Neiman D."/>
            <person name="Pearson M."/>
            <person name="Priest M."/>
            <person name="Roberts A."/>
            <person name="Saif S."/>
            <person name="Shea T."/>
            <person name="Sisk P."/>
            <person name="Stolte C."/>
            <person name="Sykes S."/>
            <person name="Wortman J."/>
            <person name="Nusbaum C."/>
            <person name="Birren B."/>
        </authorList>
    </citation>
    <scope>NUCLEOTIDE SEQUENCE [LARGE SCALE GENOMIC DNA]</scope>
    <source>
        <strain evidence="2 3">ATCC 38327</strain>
    </source>
</reference>
<feature type="compositionally biased region" description="Acidic residues" evidence="1">
    <location>
        <begin position="696"/>
        <end position="708"/>
    </location>
</feature>
<feature type="compositionally biased region" description="Low complexity" evidence="1">
    <location>
        <begin position="156"/>
        <end position="207"/>
    </location>
</feature>
<protein>
    <submittedName>
        <fullName evidence="2">Uncharacterized protein</fullName>
    </submittedName>
</protein>
<accession>A0A0L0S514</accession>
<dbReference type="SUPFAM" id="SSF48371">
    <property type="entry name" value="ARM repeat"/>
    <property type="match status" value="1"/>
</dbReference>
<reference evidence="3" key="2">
    <citation type="submission" date="2009-11" db="EMBL/GenBank/DDBJ databases">
        <title>The Genome Sequence of Allomyces macrogynus strain ATCC 38327.</title>
        <authorList>
            <consortium name="The Broad Institute Genome Sequencing Platform"/>
            <person name="Russ C."/>
            <person name="Cuomo C."/>
            <person name="Shea T."/>
            <person name="Young S.K."/>
            <person name="Zeng Q."/>
            <person name="Koehrsen M."/>
            <person name="Haas B."/>
            <person name="Borodovsky M."/>
            <person name="Guigo R."/>
            <person name="Alvarado L."/>
            <person name="Berlin A."/>
            <person name="Borenstein D."/>
            <person name="Chen Z."/>
            <person name="Engels R."/>
            <person name="Freedman E."/>
            <person name="Gellesch M."/>
            <person name="Goldberg J."/>
            <person name="Griggs A."/>
            <person name="Gujja S."/>
            <person name="Heiman D."/>
            <person name="Hepburn T."/>
            <person name="Howarth C."/>
            <person name="Jen D."/>
            <person name="Larson L."/>
            <person name="Lewis B."/>
            <person name="Mehta T."/>
            <person name="Park D."/>
            <person name="Pearson M."/>
            <person name="Roberts A."/>
            <person name="Saif S."/>
            <person name="Shenoy N."/>
            <person name="Sisk P."/>
            <person name="Stolte C."/>
            <person name="Sykes S."/>
            <person name="Walk T."/>
            <person name="White J."/>
            <person name="Yandava C."/>
            <person name="Burger G."/>
            <person name="Gray M.W."/>
            <person name="Holland P.W.H."/>
            <person name="King N."/>
            <person name="Lang F.B.F."/>
            <person name="Roger A.J."/>
            <person name="Ruiz-Trillo I."/>
            <person name="Lander E."/>
            <person name="Nusbaum C."/>
        </authorList>
    </citation>
    <scope>NUCLEOTIDE SEQUENCE [LARGE SCALE GENOMIC DNA]</scope>
    <source>
        <strain evidence="3">ATCC 38327</strain>
    </source>
</reference>
<dbReference type="EMBL" id="GG745331">
    <property type="protein sequence ID" value="KNE57612.1"/>
    <property type="molecule type" value="Genomic_DNA"/>
</dbReference>
<feature type="region of interest" description="Disordered" evidence="1">
    <location>
        <begin position="1"/>
        <end position="55"/>
    </location>
</feature>